<dbReference type="InterPro" id="IPR050763">
    <property type="entry name" value="ABC_transporter_ATP-binding"/>
</dbReference>
<protein>
    <recommendedName>
        <fullName evidence="5">ABC transporter domain-containing protein</fullName>
    </recommendedName>
</protein>
<evidence type="ECO:0000256" key="2">
    <source>
        <dbReference type="ARBA" id="ARBA00022448"/>
    </source>
</evidence>
<feature type="domain" description="ABC transporter" evidence="5">
    <location>
        <begin position="6"/>
        <end position="241"/>
    </location>
</feature>
<organism evidence="6">
    <name type="scientific">marine metagenome</name>
    <dbReference type="NCBI Taxonomy" id="408172"/>
    <lineage>
        <taxon>unclassified sequences</taxon>
        <taxon>metagenomes</taxon>
        <taxon>ecological metagenomes</taxon>
    </lineage>
</organism>
<keyword evidence="4" id="KW-0067">ATP-binding</keyword>
<dbReference type="PROSITE" id="PS50893">
    <property type="entry name" value="ABC_TRANSPORTER_2"/>
    <property type="match status" value="1"/>
</dbReference>
<evidence type="ECO:0000256" key="3">
    <source>
        <dbReference type="ARBA" id="ARBA00022741"/>
    </source>
</evidence>
<comment type="similarity">
    <text evidence="1">Belongs to the ABC transporter superfamily.</text>
</comment>
<dbReference type="InterPro" id="IPR017871">
    <property type="entry name" value="ABC_transporter-like_CS"/>
</dbReference>
<evidence type="ECO:0000259" key="5">
    <source>
        <dbReference type="PROSITE" id="PS50893"/>
    </source>
</evidence>
<evidence type="ECO:0000256" key="4">
    <source>
        <dbReference type="ARBA" id="ARBA00022840"/>
    </source>
</evidence>
<dbReference type="Gene3D" id="3.40.50.300">
    <property type="entry name" value="P-loop containing nucleotide triphosphate hydrolases"/>
    <property type="match status" value="1"/>
</dbReference>
<accession>A0A381N459</accession>
<dbReference type="SUPFAM" id="SSF52540">
    <property type="entry name" value="P-loop containing nucleoside triphosphate hydrolases"/>
    <property type="match status" value="1"/>
</dbReference>
<keyword evidence="3" id="KW-0547">Nucleotide-binding</keyword>
<reference evidence="6" key="1">
    <citation type="submission" date="2018-05" db="EMBL/GenBank/DDBJ databases">
        <authorList>
            <person name="Lanie J.A."/>
            <person name="Ng W.-L."/>
            <person name="Kazmierczak K.M."/>
            <person name="Andrzejewski T.M."/>
            <person name="Davidsen T.M."/>
            <person name="Wayne K.J."/>
            <person name="Tettelin H."/>
            <person name="Glass J.I."/>
            <person name="Rusch D."/>
            <person name="Podicherti R."/>
            <person name="Tsui H.-C.T."/>
            <person name="Winkler M.E."/>
        </authorList>
    </citation>
    <scope>NUCLEOTIDE SEQUENCE</scope>
</reference>
<evidence type="ECO:0000313" key="6">
    <source>
        <dbReference type="EMBL" id="SUZ49410.1"/>
    </source>
</evidence>
<name>A0A381N459_9ZZZZ</name>
<proteinExistence type="inferred from homology"/>
<dbReference type="GO" id="GO:0005524">
    <property type="term" value="F:ATP binding"/>
    <property type="evidence" value="ECO:0007669"/>
    <property type="project" value="UniProtKB-KW"/>
</dbReference>
<keyword evidence="2" id="KW-0813">Transport</keyword>
<gene>
    <name evidence="6" type="ORF">METZ01_LOCUS2264</name>
</gene>
<dbReference type="InterPro" id="IPR003439">
    <property type="entry name" value="ABC_transporter-like_ATP-bd"/>
</dbReference>
<dbReference type="PANTHER" id="PTHR42711">
    <property type="entry name" value="ABC TRANSPORTER ATP-BINDING PROTEIN"/>
    <property type="match status" value="1"/>
</dbReference>
<dbReference type="PROSITE" id="PS00211">
    <property type="entry name" value="ABC_TRANSPORTER_1"/>
    <property type="match status" value="1"/>
</dbReference>
<dbReference type="AlphaFoldDB" id="A0A381N459"/>
<dbReference type="Pfam" id="PF00005">
    <property type="entry name" value="ABC_tran"/>
    <property type="match status" value="1"/>
</dbReference>
<dbReference type="PANTHER" id="PTHR42711:SF5">
    <property type="entry name" value="ABC TRANSPORTER ATP-BINDING PROTEIN NATA"/>
    <property type="match status" value="1"/>
</dbReference>
<dbReference type="InterPro" id="IPR027417">
    <property type="entry name" value="P-loop_NTPase"/>
</dbReference>
<sequence>MAIANVKVEGLQKSFWDESRGEVRAVDGIDFDCQPGEVFGLLGANGAGKTTTLRMLATILKPTGGSASLNGYDVLADPEAVRRSLGFYSASTALYPRLTGRETLEFFARINGYPANQVNQRVEELIDRFGIREYAGARVGKLSSGMKQKISIARTIVHDPPILIFDEPTVGLDVMAALEMQNVVHELRDEGKVIIFSTHIMSEAEKLCDRIGIIHQGRILALGTLEEHRQATGKHYLEDVFVHEVMQAEDQSAKAMASPGEPRTSL</sequence>
<dbReference type="EMBL" id="UINC01000114">
    <property type="protein sequence ID" value="SUZ49410.1"/>
    <property type="molecule type" value="Genomic_DNA"/>
</dbReference>
<dbReference type="GO" id="GO:0016887">
    <property type="term" value="F:ATP hydrolysis activity"/>
    <property type="evidence" value="ECO:0007669"/>
    <property type="project" value="InterPro"/>
</dbReference>
<dbReference type="InterPro" id="IPR003593">
    <property type="entry name" value="AAA+_ATPase"/>
</dbReference>
<dbReference type="SMART" id="SM00382">
    <property type="entry name" value="AAA"/>
    <property type="match status" value="1"/>
</dbReference>
<evidence type="ECO:0000256" key="1">
    <source>
        <dbReference type="ARBA" id="ARBA00005417"/>
    </source>
</evidence>